<feature type="compositionally biased region" description="Polar residues" evidence="1">
    <location>
        <begin position="16"/>
        <end position="28"/>
    </location>
</feature>
<reference evidence="2 3" key="1">
    <citation type="submission" date="2019-03" db="EMBL/GenBank/DDBJ databases">
        <title>First draft genome of Liparis tanakae, snailfish: a comprehensive survey of snailfish specific genes.</title>
        <authorList>
            <person name="Kim W."/>
            <person name="Song I."/>
            <person name="Jeong J.-H."/>
            <person name="Kim D."/>
            <person name="Kim S."/>
            <person name="Ryu S."/>
            <person name="Song J.Y."/>
            <person name="Lee S.K."/>
        </authorList>
    </citation>
    <scope>NUCLEOTIDE SEQUENCE [LARGE SCALE GENOMIC DNA]</scope>
    <source>
        <tissue evidence="2">Muscle</tissue>
    </source>
</reference>
<gene>
    <name evidence="2" type="ORF">EYF80_062920</name>
</gene>
<dbReference type="AlphaFoldDB" id="A0A4Z2EEG3"/>
<sequence length="133" mass="14287">MNQSRGTLQMLLPSVINFTDVTETSDNQRTGEEDGDRPPPPTHTHTRESLCKPKPAGLLGQNFNRTCGAQESPRTQSPRLQVPESETVRLKSTGSSPGLQWLPSALSSGESSGAPLLLQVPLAAELQPDSDRA</sequence>
<evidence type="ECO:0000313" key="3">
    <source>
        <dbReference type="Proteomes" id="UP000314294"/>
    </source>
</evidence>
<evidence type="ECO:0000256" key="1">
    <source>
        <dbReference type="SAM" id="MobiDB-lite"/>
    </source>
</evidence>
<organism evidence="2 3">
    <name type="scientific">Liparis tanakae</name>
    <name type="common">Tanaka's snailfish</name>
    <dbReference type="NCBI Taxonomy" id="230148"/>
    <lineage>
        <taxon>Eukaryota</taxon>
        <taxon>Metazoa</taxon>
        <taxon>Chordata</taxon>
        <taxon>Craniata</taxon>
        <taxon>Vertebrata</taxon>
        <taxon>Euteleostomi</taxon>
        <taxon>Actinopterygii</taxon>
        <taxon>Neopterygii</taxon>
        <taxon>Teleostei</taxon>
        <taxon>Neoteleostei</taxon>
        <taxon>Acanthomorphata</taxon>
        <taxon>Eupercaria</taxon>
        <taxon>Perciformes</taxon>
        <taxon>Cottioidei</taxon>
        <taxon>Cottales</taxon>
        <taxon>Liparidae</taxon>
        <taxon>Liparis</taxon>
    </lineage>
</organism>
<comment type="caution">
    <text evidence="2">The sequence shown here is derived from an EMBL/GenBank/DDBJ whole genome shotgun (WGS) entry which is preliminary data.</text>
</comment>
<feature type="region of interest" description="Disordered" evidence="1">
    <location>
        <begin position="1"/>
        <end position="112"/>
    </location>
</feature>
<protein>
    <submittedName>
        <fullName evidence="2">Uncharacterized protein</fullName>
    </submittedName>
</protein>
<evidence type="ECO:0000313" key="2">
    <source>
        <dbReference type="EMBL" id="TNN26940.1"/>
    </source>
</evidence>
<dbReference type="Proteomes" id="UP000314294">
    <property type="component" value="Unassembled WGS sequence"/>
</dbReference>
<accession>A0A4Z2EEG3</accession>
<dbReference type="EMBL" id="SRLO01009214">
    <property type="protein sequence ID" value="TNN26940.1"/>
    <property type="molecule type" value="Genomic_DNA"/>
</dbReference>
<proteinExistence type="predicted"/>
<feature type="compositionally biased region" description="Polar residues" evidence="1">
    <location>
        <begin position="61"/>
        <end position="79"/>
    </location>
</feature>
<name>A0A4Z2EEG3_9TELE</name>
<keyword evidence="3" id="KW-1185">Reference proteome</keyword>